<evidence type="ECO:0000256" key="4">
    <source>
        <dbReference type="ARBA" id="ARBA00023080"/>
    </source>
</evidence>
<keyword evidence="3 7" id="KW-0378">Hydrolase</keyword>
<comment type="similarity">
    <text evidence="1">Belongs to the dUTPase family.</text>
</comment>
<evidence type="ECO:0000256" key="5">
    <source>
        <dbReference type="SAM" id="MobiDB-lite"/>
    </source>
</evidence>
<dbReference type="EMBL" id="KF900897">
    <property type="protein sequence ID" value="AIF10657.1"/>
    <property type="molecule type" value="Genomic_DNA"/>
</dbReference>
<dbReference type="GO" id="GO:0000287">
    <property type="term" value="F:magnesium ion binding"/>
    <property type="evidence" value="ECO:0007669"/>
    <property type="project" value="InterPro"/>
</dbReference>
<feature type="domain" description="dUTPase-like" evidence="6">
    <location>
        <begin position="16"/>
        <end position="147"/>
    </location>
</feature>
<dbReference type="Pfam" id="PF00692">
    <property type="entry name" value="dUTPase"/>
    <property type="match status" value="1"/>
</dbReference>
<dbReference type="GO" id="GO:0046081">
    <property type="term" value="P:dUTP catabolic process"/>
    <property type="evidence" value="ECO:0007669"/>
    <property type="project" value="InterPro"/>
</dbReference>
<dbReference type="PANTHER" id="PTHR11241:SF0">
    <property type="entry name" value="DEOXYURIDINE 5'-TRIPHOSPHATE NUCLEOTIDOHYDROLASE"/>
    <property type="match status" value="1"/>
</dbReference>
<protein>
    <recommendedName>
        <fullName evidence="2">dUTP diphosphatase</fullName>
        <ecNumber evidence="2">3.6.1.23</ecNumber>
    </recommendedName>
</protein>
<dbReference type="CDD" id="cd07557">
    <property type="entry name" value="trimeric_dUTPase"/>
    <property type="match status" value="1"/>
</dbReference>
<accession>A0A075H890</accession>
<dbReference type="InterPro" id="IPR029054">
    <property type="entry name" value="dUTPase-like"/>
</dbReference>
<dbReference type="NCBIfam" id="TIGR00576">
    <property type="entry name" value="dut"/>
    <property type="match status" value="1"/>
</dbReference>
<organism evidence="7">
    <name type="scientific">uncultured marine group II/III euryarchaeote KM3_46_H05</name>
    <dbReference type="NCBI Taxonomy" id="1456450"/>
    <lineage>
        <taxon>Archaea</taxon>
        <taxon>Methanobacteriati</taxon>
        <taxon>Methanobacteriota</taxon>
        <taxon>environmental samples</taxon>
    </lineage>
</organism>
<evidence type="ECO:0000256" key="2">
    <source>
        <dbReference type="ARBA" id="ARBA00012379"/>
    </source>
</evidence>
<evidence type="ECO:0000259" key="6">
    <source>
        <dbReference type="Pfam" id="PF00692"/>
    </source>
</evidence>
<reference evidence="7" key="1">
    <citation type="journal article" date="2014" name="Genome Biol. Evol.">
        <title>Pangenome evidence for extensive interdomain horizontal transfer affecting lineage core and shell genes in uncultured planktonic thaumarchaeota and euryarchaeota.</title>
        <authorList>
            <person name="Deschamps P."/>
            <person name="Zivanovic Y."/>
            <person name="Moreira D."/>
            <person name="Rodriguez-Valera F."/>
            <person name="Lopez-Garcia P."/>
        </authorList>
    </citation>
    <scope>NUCLEOTIDE SEQUENCE</scope>
</reference>
<name>A0A075H890_9EURY</name>
<dbReference type="Gene3D" id="2.70.40.10">
    <property type="match status" value="1"/>
</dbReference>
<dbReference type="InterPro" id="IPR036157">
    <property type="entry name" value="dUTPase-like_sf"/>
</dbReference>
<evidence type="ECO:0000313" key="7">
    <source>
        <dbReference type="EMBL" id="AIF10657.1"/>
    </source>
</evidence>
<proteinExistence type="inferred from homology"/>
<evidence type="ECO:0000256" key="1">
    <source>
        <dbReference type="ARBA" id="ARBA00006581"/>
    </source>
</evidence>
<dbReference type="PANTHER" id="PTHR11241">
    <property type="entry name" value="DEOXYURIDINE 5'-TRIPHOSPHATE NUCLEOTIDOHYDROLASE"/>
    <property type="match status" value="1"/>
</dbReference>
<dbReference type="AlphaFoldDB" id="A0A075H890"/>
<keyword evidence="4" id="KW-0546">Nucleotide metabolism</keyword>
<dbReference type="GO" id="GO:0006226">
    <property type="term" value="P:dUMP biosynthetic process"/>
    <property type="evidence" value="ECO:0007669"/>
    <property type="project" value="InterPro"/>
</dbReference>
<gene>
    <name evidence="7" type="primary">dut</name>
</gene>
<dbReference type="EC" id="3.6.1.23" evidence="2"/>
<feature type="region of interest" description="Disordered" evidence="5">
    <location>
        <begin position="130"/>
        <end position="149"/>
    </location>
</feature>
<dbReference type="NCBIfam" id="NF001862">
    <property type="entry name" value="PRK00601.1"/>
    <property type="match status" value="1"/>
</dbReference>
<dbReference type="SUPFAM" id="SSF51283">
    <property type="entry name" value="dUTPase-like"/>
    <property type="match status" value="1"/>
</dbReference>
<sequence>MGEPVKVQFTRIADGAEAPTRGSELAAGWDLRALQETVVSSGSSSKVRTGLKVAIPAGYEGQVRARSSLASKGLILPNAPGTIDADYRGELMVLLTWIGEGESYTIPSGERIAQLIIAPVPQVEFIEVSEEELSDTERGEGGFGSTGRF</sequence>
<dbReference type="InterPro" id="IPR033704">
    <property type="entry name" value="dUTPase_trimeric"/>
</dbReference>
<evidence type="ECO:0000256" key="3">
    <source>
        <dbReference type="ARBA" id="ARBA00022801"/>
    </source>
</evidence>
<dbReference type="GO" id="GO:0004170">
    <property type="term" value="F:dUTP diphosphatase activity"/>
    <property type="evidence" value="ECO:0007669"/>
    <property type="project" value="UniProtKB-EC"/>
</dbReference>
<dbReference type="InterPro" id="IPR008181">
    <property type="entry name" value="dUTPase"/>
</dbReference>